<organism evidence="2 3">
    <name type="scientific">Platysternon megacephalum</name>
    <name type="common">big-headed turtle</name>
    <dbReference type="NCBI Taxonomy" id="55544"/>
    <lineage>
        <taxon>Eukaryota</taxon>
        <taxon>Metazoa</taxon>
        <taxon>Chordata</taxon>
        <taxon>Craniata</taxon>
        <taxon>Vertebrata</taxon>
        <taxon>Euteleostomi</taxon>
        <taxon>Archelosauria</taxon>
        <taxon>Testudinata</taxon>
        <taxon>Testudines</taxon>
        <taxon>Cryptodira</taxon>
        <taxon>Durocryptodira</taxon>
        <taxon>Testudinoidea</taxon>
        <taxon>Platysternidae</taxon>
        <taxon>Platysternon</taxon>
    </lineage>
</organism>
<gene>
    <name evidence="2" type="ORF">DR999_PMT01584</name>
</gene>
<reference evidence="2 3" key="2">
    <citation type="submission" date="2019-04" db="EMBL/GenBank/DDBJ databases">
        <title>The genome sequence of big-headed turtle.</title>
        <authorList>
            <person name="Gong S."/>
        </authorList>
    </citation>
    <scope>NUCLEOTIDE SEQUENCE [LARGE SCALE GENOMIC DNA]</scope>
    <source>
        <strain evidence="2">DO16091913</strain>
        <tissue evidence="2">Muscle</tissue>
    </source>
</reference>
<dbReference type="AlphaFoldDB" id="A0A4D9EW63"/>
<keyword evidence="3" id="KW-1185">Reference proteome</keyword>
<feature type="compositionally biased region" description="Polar residues" evidence="1">
    <location>
        <begin position="35"/>
        <end position="69"/>
    </location>
</feature>
<dbReference type="Proteomes" id="UP000297703">
    <property type="component" value="Unassembled WGS sequence"/>
</dbReference>
<accession>A0A4D9EW63</accession>
<evidence type="ECO:0000313" key="2">
    <source>
        <dbReference type="EMBL" id="TFK14879.1"/>
    </source>
</evidence>
<protein>
    <submittedName>
        <fullName evidence="2">Ran-binding protein 17</fullName>
    </submittedName>
</protein>
<proteinExistence type="predicted"/>
<comment type="caution">
    <text evidence="2">The sequence shown here is derived from an EMBL/GenBank/DDBJ whole genome shotgun (WGS) entry which is preliminary data.</text>
</comment>
<dbReference type="EMBL" id="QXTE01000007">
    <property type="protein sequence ID" value="TFK14879.1"/>
    <property type="molecule type" value="Genomic_DNA"/>
</dbReference>
<sequence length="104" mass="11731">MLDKHVLSFLPSSCDMKRRMNNFFAVNELHHEQWKTSTQKAEPSGYADTNSKGTLSSCTLQAQDSSQEPYNLPRGDQRMNCDCHNSSLAVGKQKFTPFHGSVYS</sequence>
<reference evidence="2 3" key="1">
    <citation type="submission" date="2019-04" db="EMBL/GenBank/DDBJ databases">
        <title>Draft genome of the big-headed turtle Platysternon megacephalum.</title>
        <authorList>
            <person name="Gong S."/>
        </authorList>
    </citation>
    <scope>NUCLEOTIDE SEQUENCE [LARGE SCALE GENOMIC DNA]</scope>
    <source>
        <strain evidence="2">DO16091913</strain>
        <tissue evidence="2">Muscle</tissue>
    </source>
</reference>
<evidence type="ECO:0000256" key="1">
    <source>
        <dbReference type="SAM" id="MobiDB-lite"/>
    </source>
</evidence>
<feature type="region of interest" description="Disordered" evidence="1">
    <location>
        <begin position="34"/>
        <end position="74"/>
    </location>
</feature>
<name>A0A4D9EW63_9SAUR</name>
<evidence type="ECO:0000313" key="3">
    <source>
        <dbReference type="Proteomes" id="UP000297703"/>
    </source>
</evidence>